<reference evidence="2" key="2">
    <citation type="journal article" date="2024" name="Plant">
        <title>Genomic evolution and insights into agronomic trait innovations of Sesamum species.</title>
        <authorList>
            <person name="Miao H."/>
            <person name="Wang L."/>
            <person name="Qu L."/>
            <person name="Liu H."/>
            <person name="Sun Y."/>
            <person name="Le M."/>
            <person name="Wang Q."/>
            <person name="Wei S."/>
            <person name="Zheng Y."/>
            <person name="Lin W."/>
            <person name="Duan Y."/>
            <person name="Cao H."/>
            <person name="Xiong S."/>
            <person name="Wang X."/>
            <person name="Wei L."/>
            <person name="Li C."/>
            <person name="Ma Q."/>
            <person name="Ju M."/>
            <person name="Zhao R."/>
            <person name="Li G."/>
            <person name="Mu C."/>
            <person name="Tian Q."/>
            <person name="Mei H."/>
            <person name="Zhang T."/>
            <person name="Gao T."/>
            <person name="Zhang H."/>
        </authorList>
    </citation>
    <scope>NUCLEOTIDE SEQUENCE</scope>
    <source>
        <strain evidence="2">KEN1</strain>
    </source>
</reference>
<dbReference type="AlphaFoldDB" id="A0AAW2U2I2"/>
<reference evidence="2" key="1">
    <citation type="submission" date="2020-06" db="EMBL/GenBank/DDBJ databases">
        <authorList>
            <person name="Li T."/>
            <person name="Hu X."/>
            <person name="Zhang T."/>
            <person name="Song X."/>
            <person name="Zhang H."/>
            <person name="Dai N."/>
            <person name="Sheng W."/>
            <person name="Hou X."/>
            <person name="Wei L."/>
        </authorList>
    </citation>
    <scope>NUCLEOTIDE SEQUENCE</scope>
    <source>
        <strain evidence="2">KEN1</strain>
        <tissue evidence="2">Leaf</tissue>
    </source>
</reference>
<organism evidence="2">
    <name type="scientific">Sesamum latifolium</name>
    <dbReference type="NCBI Taxonomy" id="2727402"/>
    <lineage>
        <taxon>Eukaryota</taxon>
        <taxon>Viridiplantae</taxon>
        <taxon>Streptophyta</taxon>
        <taxon>Embryophyta</taxon>
        <taxon>Tracheophyta</taxon>
        <taxon>Spermatophyta</taxon>
        <taxon>Magnoliopsida</taxon>
        <taxon>eudicotyledons</taxon>
        <taxon>Gunneridae</taxon>
        <taxon>Pentapetalae</taxon>
        <taxon>asterids</taxon>
        <taxon>lamiids</taxon>
        <taxon>Lamiales</taxon>
        <taxon>Pedaliaceae</taxon>
        <taxon>Sesamum</taxon>
    </lineage>
</organism>
<name>A0AAW2U2I2_9LAMI</name>
<dbReference type="EMBL" id="JACGWN010000013">
    <property type="protein sequence ID" value="KAL0411339.1"/>
    <property type="molecule type" value="Genomic_DNA"/>
</dbReference>
<evidence type="ECO:0000313" key="2">
    <source>
        <dbReference type="EMBL" id="KAL0411339.1"/>
    </source>
</evidence>
<proteinExistence type="predicted"/>
<gene>
    <name evidence="2" type="ORF">Slati_3723600</name>
</gene>
<comment type="caution">
    <text evidence="2">The sequence shown here is derived from an EMBL/GenBank/DDBJ whole genome shotgun (WGS) entry which is preliminary data.</text>
</comment>
<feature type="compositionally biased region" description="Low complexity" evidence="1">
    <location>
        <begin position="99"/>
        <end position="114"/>
    </location>
</feature>
<feature type="compositionally biased region" description="Polar residues" evidence="1">
    <location>
        <begin position="65"/>
        <end position="83"/>
    </location>
</feature>
<accession>A0AAW2U2I2</accession>
<sequence length="142" mass="14924">MVLPGTRGCRPAGSAWVACCLRQSDIYQLVEEFGIPPEFVVSVPLPDSHRSSPPLGDEHRAATTPLATRSSRGTPSSSNQWWKRTTAALPGSSSKKPRPSSFALPPSSSARLASTPPPPPPRDLGVGSWKSPSSPVGGCIII</sequence>
<feature type="region of interest" description="Disordered" evidence="1">
    <location>
        <begin position="41"/>
        <end position="137"/>
    </location>
</feature>
<evidence type="ECO:0000256" key="1">
    <source>
        <dbReference type="SAM" id="MobiDB-lite"/>
    </source>
</evidence>
<protein>
    <submittedName>
        <fullName evidence="2">Uncharacterized protein</fullName>
    </submittedName>
</protein>